<keyword evidence="4 7" id="KW-0812">Transmembrane</keyword>
<comment type="similarity">
    <text evidence="2">Belongs to the MgtC/SapB family.</text>
</comment>
<feature type="domain" description="MgtC/SapB/SrpB/YhiD N-terminal" evidence="8">
    <location>
        <begin position="23"/>
        <end position="150"/>
    </location>
</feature>
<evidence type="ECO:0000313" key="10">
    <source>
        <dbReference type="Proteomes" id="UP001220478"/>
    </source>
</evidence>
<feature type="transmembrane region" description="Helical" evidence="7">
    <location>
        <begin position="80"/>
        <end position="99"/>
    </location>
</feature>
<dbReference type="Proteomes" id="UP001220478">
    <property type="component" value="Chromosome"/>
</dbReference>
<protein>
    <submittedName>
        <fullName evidence="9">MgtC/SapB family protein</fullName>
    </submittedName>
</protein>
<evidence type="ECO:0000256" key="5">
    <source>
        <dbReference type="ARBA" id="ARBA00022989"/>
    </source>
</evidence>
<dbReference type="InterPro" id="IPR049177">
    <property type="entry name" value="MgtC_SapB_SrpB_YhiD_N"/>
</dbReference>
<feature type="transmembrane region" description="Helical" evidence="7">
    <location>
        <begin position="48"/>
        <end position="68"/>
    </location>
</feature>
<feature type="transmembrane region" description="Helical" evidence="7">
    <location>
        <begin position="14"/>
        <end position="36"/>
    </location>
</feature>
<proteinExistence type="inferred from homology"/>
<evidence type="ECO:0000313" key="9">
    <source>
        <dbReference type="EMBL" id="WEG36025.1"/>
    </source>
</evidence>
<name>A0ABY8C5Q3_9FIRM</name>
<reference evidence="9 10" key="1">
    <citation type="submission" date="2023-02" db="EMBL/GenBank/DDBJ databases">
        <title>Novel Oscillospiraceae bacterial genomes.</title>
        <authorList>
            <person name="Srinivasan S."/>
            <person name="Austin M.N."/>
            <person name="Fiedler T.L."/>
            <person name="Strenk S.M."/>
            <person name="Agnew K.J."/>
            <person name="Nagana Gowda G.A."/>
            <person name="Raftery D."/>
            <person name="Beamer M.A."/>
            <person name="Achilles S.L."/>
            <person name="Wiesenfeld H.C."/>
            <person name="Fredricks D.N."/>
            <person name="Hillier S.L."/>
        </authorList>
    </citation>
    <scope>NUCLEOTIDE SEQUENCE [LARGE SCALE GENOMIC DNA]</scope>
    <source>
        <strain evidence="9 10">CHIC02 1186E3-8</strain>
    </source>
</reference>
<evidence type="ECO:0000256" key="3">
    <source>
        <dbReference type="ARBA" id="ARBA00022475"/>
    </source>
</evidence>
<keyword evidence="3" id="KW-1003">Cell membrane</keyword>
<keyword evidence="6 7" id="KW-0472">Membrane</keyword>
<dbReference type="PANTHER" id="PTHR33778:SF1">
    <property type="entry name" value="MAGNESIUM TRANSPORTER YHID-RELATED"/>
    <property type="match status" value="1"/>
</dbReference>
<keyword evidence="10" id="KW-1185">Reference proteome</keyword>
<accession>A0ABY8C5Q3</accession>
<evidence type="ECO:0000256" key="1">
    <source>
        <dbReference type="ARBA" id="ARBA00004651"/>
    </source>
</evidence>
<evidence type="ECO:0000256" key="6">
    <source>
        <dbReference type="ARBA" id="ARBA00023136"/>
    </source>
</evidence>
<sequence length="233" mass="25721">MEIFRNIDTLVSSFTPLAIFLRLLIAMVLGTVIGIDRELKNRGAGIKTHALVCLGSAIVMVVSEYIFLNCPDARADMNRMGAQVVSGVGFLGVGTIIVTGKNVVRGLTTAAGLWTCACAGLAAGIGYVWLAFLSLCFCIFVFTGLGWLENRLQRLSRHFSLYLELESSDGVHLLLAKMRLQHMRFHHLDITPSHVKQNGVLLSMSVELPSRKERQNLLNLLNNCPEIRYFEGV</sequence>
<dbReference type="PANTHER" id="PTHR33778">
    <property type="entry name" value="PROTEIN MGTC"/>
    <property type="match status" value="1"/>
</dbReference>
<evidence type="ECO:0000256" key="4">
    <source>
        <dbReference type="ARBA" id="ARBA00022692"/>
    </source>
</evidence>
<comment type="subcellular location">
    <subcellularLocation>
        <location evidence="1">Cell membrane</location>
        <topology evidence="1">Multi-pass membrane protein</topology>
    </subcellularLocation>
</comment>
<gene>
    <name evidence="9" type="ORF">PYS61_02310</name>
</gene>
<dbReference type="RefSeq" id="WP_315572043.1">
    <property type="nucleotide sequence ID" value="NZ_CP118868.1"/>
</dbReference>
<evidence type="ECO:0000256" key="7">
    <source>
        <dbReference type="SAM" id="Phobius"/>
    </source>
</evidence>
<keyword evidence="5 7" id="KW-1133">Transmembrane helix</keyword>
<organism evidence="9 10">
    <name type="scientific">Amygdalobacter indicium</name>
    <dbReference type="NCBI Taxonomy" id="3029272"/>
    <lineage>
        <taxon>Bacteria</taxon>
        <taxon>Bacillati</taxon>
        <taxon>Bacillota</taxon>
        <taxon>Clostridia</taxon>
        <taxon>Eubacteriales</taxon>
        <taxon>Oscillospiraceae</taxon>
        <taxon>Amygdalobacter</taxon>
    </lineage>
</organism>
<dbReference type="Pfam" id="PF02308">
    <property type="entry name" value="MgtC"/>
    <property type="match status" value="1"/>
</dbReference>
<dbReference type="InterPro" id="IPR003416">
    <property type="entry name" value="MgtC/SapB/SrpB/YhiD_fam"/>
</dbReference>
<evidence type="ECO:0000259" key="8">
    <source>
        <dbReference type="Pfam" id="PF02308"/>
    </source>
</evidence>
<evidence type="ECO:0000256" key="2">
    <source>
        <dbReference type="ARBA" id="ARBA00009298"/>
    </source>
</evidence>
<feature type="transmembrane region" description="Helical" evidence="7">
    <location>
        <begin position="129"/>
        <end position="148"/>
    </location>
</feature>
<dbReference type="PRINTS" id="PR01837">
    <property type="entry name" value="MGTCSAPBPROT"/>
</dbReference>
<dbReference type="EMBL" id="CP118868">
    <property type="protein sequence ID" value="WEG36025.1"/>
    <property type="molecule type" value="Genomic_DNA"/>
</dbReference>